<dbReference type="PANTHER" id="PTHR10361">
    <property type="entry name" value="SODIUM-BILE ACID COTRANSPORTER"/>
    <property type="match status" value="1"/>
</dbReference>
<feature type="transmembrane region" description="Helical" evidence="5">
    <location>
        <begin position="276"/>
        <end position="299"/>
    </location>
</feature>
<gene>
    <name evidence="6" type="ORF">GCM10025855_32710</name>
</gene>
<dbReference type="InterPro" id="IPR038770">
    <property type="entry name" value="Na+/solute_symporter_sf"/>
</dbReference>
<dbReference type="Proteomes" id="UP001157046">
    <property type="component" value="Unassembled WGS sequence"/>
</dbReference>
<proteinExistence type="predicted"/>
<evidence type="ECO:0000256" key="3">
    <source>
        <dbReference type="ARBA" id="ARBA00022989"/>
    </source>
</evidence>
<keyword evidence="4 5" id="KW-0472">Membrane</keyword>
<sequence length="329" mass="35084">MVNINRFFPLLALCGAVLAYVMPSGFVEVKSAIVPLLVVIMLSMGLTLNLFDFANAFKQKRAVLTGLVLQFSVMPLSALLISQLLGLDRELTIGMVLVGSVAGGTASNVVCYLAKGDVALSITMTALSTLAGVVLTPLIIKLLIGEMVDIPFTDMLLSLVKIVLIPVSAGVIINHFFKSLVAKVAPALPLISILAIVMAITIIVALNADQFDKVGSIILLAVFLHNGLGLALGYFCCRLLGFSHTVCKTISIEVGLQNSGLATALCIKFFSPISAIPSAIFSIWHNLSGAMLAGYWASLEQKKRKNNRVQLRFYSLMLSRVALAVGGFK</sequence>
<keyword evidence="3 5" id="KW-1133">Transmembrane helix</keyword>
<evidence type="ECO:0000256" key="2">
    <source>
        <dbReference type="ARBA" id="ARBA00022692"/>
    </source>
</evidence>
<evidence type="ECO:0000256" key="5">
    <source>
        <dbReference type="SAM" id="Phobius"/>
    </source>
</evidence>
<feature type="transmembrane region" description="Helical" evidence="5">
    <location>
        <begin position="184"/>
        <end position="208"/>
    </location>
</feature>
<dbReference type="Gene3D" id="1.20.1530.20">
    <property type="match status" value="1"/>
</dbReference>
<accession>A0ABQ6J6G9</accession>
<protein>
    <submittedName>
        <fullName evidence="6">Sodium transporter</fullName>
    </submittedName>
</protein>
<dbReference type="EMBL" id="BSUY01000001">
    <property type="protein sequence ID" value="GMA83738.1"/>
    <property type="molecule type" value="Genomic_DNA"/>
</dbReference>
<feature type="transmembrane region" description="Helical" evidence="5">
    <location>
        <begin position="126"/>
        <end position="144"/>
    </location>
</feature>
<reference evidence="7" key="1">
    <citation type="journal article" date="2019" name="Int. J. Syst. Evol. Microbiol.">
        <title>The Global Catalogue of Microorganisms (GCM) 10K type strain sequencing project: providing services to taxonomists for standard genome sequencing and annotation.</title>
        <authorList>
            <consortium name="The Broad Institute Genomics Platform"/>
            <consortium name="The Broad Institute Genome Sequencing Center for Infectious Disease"/>
            <person name="Wu L."/>
            <person name="Ma J."/>
        </authorList>
    </citation>
    <scope>NUCLEOTIDE SEQUENCE [LARGE SCALE GENOMIC DNA]</scope>
    <source>
        <strain evidence="7">NBRC 102030</strain>
    </source>
</reference>
<feature type="transmembrane region" description="Helical" evidence="5">
    <location>
        <begin position="214"/>
        <end position="237"/>
    </location>
</feature>
<feature type="transmembrane region" description="Helical" evidence="5">
    <location>
        <begin position="33"/>
        <end position="51"/>
    </location>
</feature>
<feature type="transmembrane region" description="Helical" evidence="5">
    <location>
        <begin position="156"/>
        <end position="177"/>
    </location>
</feature>
<dbReference type="PANTHER" id="PTHR10361:SF28">
    <property type="entry name" value="P3 PROTEIN-RELATED"/>
    <property type="match status" value="1"/>
</dbReference>
<feature type="transmembrane region" description="Helical" evidence="5">
    <location>
        <begin position="63"/>
        <end position="85"/>
    </location>
</feature>
<dbReference type="InterPro" id="IPR004710">
    <property type="entry name" value="Bilac:Na_transpt"/>
</dbReference>
<keyword evidence="7" id="KW-1185">Reference proteome</keyword>
<feature type="transmembrane region" description="Helical" evidence="5">
    <location>
        <begin position="91"/>
        <end position="114"/>
    </location>
</feature>
<dbReference type="Pfam" id="PF01758">
    <property type="entry name" value="SBF"/>
    <property type="match status" value="1"/>
</dbReference>
<dbReference type="InterPro" id="IPR002657">
    <property type="entry name" value="BilAc:Na_symport/Acr3"/>
</dbReference>
<keyword evidence="2 5" id="KW-0812">Transmembrane</keyword>
<comment type="subcellular location">
    <subcellularLocation>
        <location evidence="1">Membrane</location>
        <topology evidence="1">Multi-pass membrane protein</topology>
    </subcellularLocation>
</comment>
<feature type="transmembrane region" description="Helical" evidence="5">
    <location>
        <begin position="249"/>
        <end position="270"/>
    </location>
</feature>
<comment type="caution">
    <text evidence="6">The sequence shown here is derived from an EMBL/GenBank/DDBJ whole genome shotgun (WGS) entry which is preliminary data.</text>
</comment>
<evidence type="ECO:0000256" key="4">
    <source>
        <dbReference type="ARBA" id="ARBA00023136"/>
    </source>
</evidence>
<evidence type="ECO:0000313" key="6">
    <source>
        <dbReference type="EMBL" id="GMA83738.1"/>
    </source>
</evidence>
<evidence type="ECO:0000256" key="1">
    <source>
        <dbReference type="ARBA" id="ARBA00004141"/>
    </source>
</evidence>
<organism evidence="6 7">
    <name type="scientific">Shewanella glacialipiscicola</name>
    <dbReference type="NCBI Taxonomy" id="614069"/>
    <lineage>
        <taxon>Bacteria</taxon>
        <taxon>Pseudomonadati</taxon>
        <taxon>Pseudomonadota</taxon>
        <taxon>Gammaproteobacteria</taxon>
        <taxon>Alteromonadales</taxon>
        <taxon>Shewanellaceae</taxon>
        <taxon>Shewanella</taxon>
    </lineage>
</organism>
<name>A0ABQ6J6G9_9GAMM</name>
<evidence type="ECO:0000313" key="7">
    <source>
        <dbReference type="Proteomes" id="UP001157046"/>
    </source>
</evidence>